<dbReference type="EC" id="3.1.12.1" evidence="3 13"/>
<evidence type="ECO:0000256" key="4">
    <source>
        <dbReference type="ARBA" id="ARBA00020049"/>
    </source>
</evidence>
<evidence type="ECO:0000256" key="1">
    <source>
        <dbReference type="ARBA" id="ARBA00001966"/>
    </source>
</evidence>
<evidence type="ECO:0000256" key="3">
    <source>
        <dbReference type="ARBA" id="ARBA00012768"/>
    </source>
</evidence>
<proteinExistence type="inferred from homology"/>
<gene>
    <name evidence="16" type="ordered locus">PSMK_06900</name>
</gene>
<dbReference type="KEGG" id="phm:PSMK_06900"/>
<keyword evidence="5 13" id="KW-0540">Nuclease</keyword>
<evidence type="ECO:0000256" key="7">
    <source>
        <dbReference type="ARBA" id="ARBA00022801"/>
    </source>
</evidence>
<evidence type="ECO:0000256" key="6">
    <source>
        <dbReference type="ARBA" id="ARBA00022723"/>
    </source>
</evidence>
<dbReference type="NCBIfam" id="TIGR00372">
    <property type="entry name" value="cas4"/>
    <property type="match status" value="1"/>
</dbReference>
<dbReference type="GO" id="GO:0046872">
    <property type="term" value="F:metal ion binding"/>
    <property type="evidence" value="ECO:0007669"/>
    <property type="project" value="UniProtKB-KW"/>
</dbReference>
<dbReference type="OrthoDB" id="9781776at2"/>
<dbReference type="InterPro" id="IPR022765">
    <property type="entry name" value="Dna2/Cas4_DUF83"/>
</dbReference>
<feature type="region of interest" description="Disordered" evidence="14">
    <location>
        <begin position="96"/>
        <end position="119"/>
    </location>
</feature>
<dbReference type="EMBL" id="AP012338">
    <property type="protein sequence ID" value="BAM02849.1"/>
    <property type="molecule type" value="Genomic_DNA"/>
</dbReference>
<reference evidence="16 17" key="1">
    <citation type="submission" date="2012-02" db="EMBL/GenBank/DDBJ databases">
        <title>Complete genome sequence of Phycisphaera mikurensis NBRC 102666.</title>
        <authorList>
            <person name="Ankai A."/>
            <person name="Hosoyama A."/>
            <person name="Terui Y."/>
            <person name="Sekine M."/>
            <person name="Fukai R."/>
            <person name="Kato Y."/>
            <person name="Nakamura S."/>
            <person name="Yamada-Narita S."/>
            <person name="Kawakoshi A."/>
            <person name="Fukunaga Y."/>
            <person name="Yamazaki S."/>
            <person name="Fujita N."/>
        </authorList>
    </citation>
    <scope>NUCLEOTIDE SEQUENCE [LARGE SCALE GENOMIC DNA]</scope>
    <source>
        <strain evidence="17">NBRC 102666 / KCTC 22515 / FYK2301M01</strain>
    </source>
</reference>
<evidence type="ECO:0000256" key="2">
    <source>
        <dbReference type="ARBA" id="ARBA00009189"/>
    </source>
</evidence>
<keyword evidence="6 13" id="KW-0479">Metal-binding</keyword>
<feature type="compositionally biased region" description="Basic and acidic residues" evidence="14">
    <location>
        <begin position="50"/>
        <end position="68"/>
    </location>
</feature>
<feature type="domain" description="DUF83" evidence="15">
    <location>
        <begin position="109"/>
        <end position="207"/>
    </location>
</feature>
<name>I0IC61_PHYMF</name>
<dbReference type="PANTHER" id="PTHR36531">
    <property type="entry name" value="CRISPR-ASSOCIATED EXONUCLEASE CAS4"/>
    <property type="match status" value="1"/>
</dbReference>
<accession>I0IC61</accession>
<evidence type="ECO:0000256" key="12">
    <source>
        <dbReference type="ARBA" id="ARBA00023211"/>
    </source>
</evidence>
<evidence type="ECO:0000256" key="9">
    <source>
        <dbReference type="ARBA" id="ARBA00023004"/>
    </source>
</evidence>
<comment type="cofactor">
    <cofactor evidence="13">
        <name>Mg(2+)</name>
        <dbReference type="ChEBI" id="CHEBI:18420"/>
    </cofactor>
    <cofactor evidence="13">
        <name>Mn(2+)</name>
        <dbReference type="ChEBI" id="CHEBI:29035"/>
    </cofactor>
    <text evidence="13">Mg(2+) or Mn(2+) required for ssDNA cleavage activity.</text>
</comment>
<comment type="function">
    <text evidence="13">CRISPR (clustered regularly interspaced short palindromic repeat) is an adaptive immune system that provides protection against mobile genetic elements (viruses, transposable elements and conjugative plasmids). CRISPR clusters contain sequences complementary to antecedent mobile elements and target invading nucleic acids. CRISPR clusters are transcribed and processed into CRISPR RNA (crRNA).</text>
</comment>
<comment type="similarity">
    <text evidence="2 13">Belongs to the CRISPR-associated exonuclease Cas4 family.</text>
</comment>
<keyword evidence="10 13" id="KW-0411">Iron-sulfur</keyword>
<comment type="cofactor">
    <cofactor evidence="13">
        <name>iron-sulfur cluster</name>
        <dbReference type="ChEBI" id="CHEBI:30408"/>
    </cofactor>
</comment>
<evidence type="ECO:0000256" key="11">
    <source>
        <dbReference type="ARBA" id="ARBA00023118"/>
    </source>
</evidence>
<dbReference type="InterPro" id="IPR013343">
    <property type="entry name" value="CRISPR-assoc_prot_Cas4"/>
</dbReference>
<dbReference type="eggNOG" id="COG1468">
    <property type="taxonomic scope" value="Bacteria"/>
</dbReference>
<dbReference type="HOGENOM" id="CLU_102055_1_1_0"/>
<dbReference type="GO" id="GO:0051607">
    <property type="term" value="P:defense response to virus"/>
    <property type="evidence" value="ECO:0007669"/>
    <property type="project" value="UniProtKB-KW"/>
</dbReference>
<dbReference type="Gene3D" id="3.90.320.10">
    <property type="match status" value="1"/>
</dbReference>
<comment type="cofactor">
    <cofactor evidence="1">
        <name>[4Fe-4S] cluster</name>
        <dbReference type="ChEBI" id="CHEBI:49883"/>
    </cofactor>
</comment>
<protein>
    <recommendedName>
        <fullName evidence="4 13">CRISPR-associated exonuclease Cas4</fullName>
        <ecNumber evidence="3 13">3.1.12.1</ecNumber>
    </recommendedName>
</protein>
<dbReference type="InterPro" id="IPR051827">
    <property type="entry name" value="Cas4_exonuclease"/>
</dbReference>
<organism evidence="16 17">
    <name type="scientific">Phycisphaera mikurensis (strain NBRC 102666 / KCTC 22515 / FYK2301M01)</name>
    <dbReference type="NCBI Taxonomy" id="1142394"/>
    <lineage>
        <taxon>Bacteria</taxon>
        <taxon>Pseudomonadati</taxon>
        <taxon>Planctomycetota</taxon>
        <taxon>Phycisphaerae</taxon>
        <taxon>Phycisphaerales</taxon>
        <taxon>Phycisphaeraceae</taxon>
        <taxon>Phycisphaera</taxon>
    </lineage>
</organism>
<feature type="domain" description="DUF83" evidence="15">
    <location>
        <begin position="15"/>
        <end position="59"/>
    </location>
</feature>
<keyword evidence="8 13" id="KW-0269">Exonuclease</keyword>
<evidence type="ECO:0000313" key="16">
    <source>
        <dbReference type="EMBL" id="BAM02849.1"/>
    </source>
</evidence>
<keyword evidence="9 13" id="KW-0408">Iron</keyword>
<sequence>MASTSFAEADLRPISALQHLFFCPRQCALIHNEQEWEENRLTAEGRVLHEKAHDDTAKEHRPGRDGGPGRRTTRGLPLRSFEHGLIGQADVVEFDDPAEGSGATAAPGAVRPVEYKRGKPKAHQADRVQLCAQALCLEEMLGLEIASGHLFYGKVRRREPVVFDLRLRTLTAATAARLHELLGSGRTPAAVYESAKCDRCSLIRVCMPKQGGRDGSAAARFDRELARSLKAGSA</sequence>
<evidence type="ECO:0000256" key="14">
    <source>
        <dbReference type="SAM" id="MobiDB-lite"/>
    </source>
</evidence>
<evidence type="ECO:0000256" key="5">
    <source>
        <dbReference type="ARBA" id="ARBA00022722"/>
    </source>
</evidence>
<feature type="region of interest" description="Disordered" evidence="14">
    <location>
        <begin position="50"/>
        <end position="76"/>
    </location>
</feature>
<dbReference type="RefSeq" id="WP_014436069.1">
    <property type="nucleotide sequence ID" value="NC_017080.1"/>
</dbReference>
<evidence type="ECO:0000256" key="13">
    <source>
        <dbReference type="RuleBase" id="RU365022"/>
    </source>
</evidence>
<dbReference type="Proteomes" id="UP000007881">
    <property type="component" value="Chromosome"/>
</dbReference>
<keyword evidence="11 13" id="KW-0051">Antiviral defense</keyword>
<dbReference type="GO" id="GO:0004527">
    <property type="term" value="F:exonuclease activity"/>
    <property type="evidence" value="ECO:0007669"/>
    <property type="project" value="UniProtKB-KW"/>
</dbReference>
<evidence type="ECO:0000259" key="15">
    <source>
        <dbReference type="Pfam" id="PF01930"/>
    </source>
</evidence>
<dbReference type="STRING" id="1142394.PSMK_06900"/>
<dbReference type="InterPro" id="IPR011604">
    <property type="entry name" value="PDDEXK-like_dom_sf"/>
</dbReference>
<dbReference type="GO" id="GO:0051536">
    <property type="term" value="F:iron-sulfur cluster binding"/>
    <property type="evidence" value="ECO:0007669"/>
    <property type="project" value="UniProtKB-KW"/>
</dbReference>
<dbReference type="PANTHER" id="PTHR36531:SF6">
    <property type="entry name" value="DNA REPLICATION ATP-DEPENDENT HELICASE_NUCLEASE DNA2"/>
    <property type="match status" value="1"/>
</dbReference>
<keyword evidence="17" id="KW-1185">Reference proteome</keyword>
<evidence type="ECO:0000256" key="10">
    <source>
        <dbReference type="ARBA" id="ARBA00023014"/>
    </source>
</evidence>
<dbReference type="AlphaFoldDB" id="I0IC61"/>
<dbReference type="Pfam" id="PF01930">
    <property type="entry name" value="Cas_Cas4"/>
    <property type="match status" value="2"/>
</dbReference>
<keyword evidence="7 13" id="KW-0378">Hydrolase</keyword>
<evidence type="ECO:0000256" key="8">
    <source>
        <dbReference type="ARBA" id="ARBA00022839"/>
    </source>
</evidence>
<evidence type="ECO:0000313" key="17">
    <source>
        <dbReference type="Proteomes" id="UP000007881"/>
    </source>
</evidence>
<keyword evidence="12 13" id="KW-0464">Manganese</keyword>